<dbReference type="InterPro" id="IPR023214">
    <property type="entry name" value="HAD_sf"/>
</dbReference>
<name>A0A1G9YQG7_9BACL</name>
<dbReference type="InterPro" id="IPR023198">
    <property type="entry name" value="PGP-like_dom2"/>
</dbReference>
<accession>A0A1G9YQG7</accession>
<dbReference type="PANTHER" id="PTHR43434:SF1">
    <property type="entry name" value="PHOSPHOGLYCOLATE PHOSPHATASE"/>
    <property type="match status" value="1"/>
</dbReference>
<dbReference type="PANTHER" id="PTHR43434">
    <property type="entry name" value="PHOSPHOGLYCOLATE PHOSPHATASE"/>
    <property type="match status" value="1"/>
</dbReference>
<dbReference type="STRING" id="459525.SAMN04488137_3570"/>
<dbReference type="AlphaFoldDB" id="A0A1G9YQG7"/>
<keyword evidence="2" id="KW-1185">Reference proteome</keyword>
<protein>
    <submittedName>
        <fullName evidence="1">Pyrophosphatase PpaX</fullName>
    </submittedName>
</protein>
<dbReference type="SFLD" id="SFLDG01135">
    <property type="entry name" value="C1.5.6:_HAD__Beta-PGM__Phospha"/>
    <property type="match status" value="1"/>
</dbReference>
<evidence type="ECO:0000313" key="1">
    <source>
        <dbReference type="EMBL" id="SDN10825.1"/>
    </source>
</evidence>
<sequence length="217" mass="24549">MKAIIFDFDGTVANTLPVNYHSFQTVFKKYDDKDFTDEEIKEMFGPVEPVIIQQQLEHSDKESAIEAFYQTYEDKHSDLVNANSEMDDLLRSLKDKGLKLGIMTGKSRRSLDISLEKLGMRELFDVIMTGDDVSEPKPHPEGVLKAIDQLGVSMGDVIFLGDSDSDIEAGQRAGIRTVGVHWLPEVQTKEFSHQPDQTFENISDFVDFLEGAKTRLR</sequence>
<dbReference type="InterPro" id="IPR041492">
    <property type="entry name" value="HAD_2"/>
</dbReference>
<dbReference type="EMBL" id="FNHW01000001">
    <property type="protein sequence ID" value="SDN10825.1"/>
    <property type="molecule type" value="Genomic_DNA"/>
</dbReference>
<dbReference type="RefSeq" id="WP_090236404.1">
    <property type="nucleotide sequence ID" value="NZ_FNHW01000001.1"/>
</dbReference>
<evidence type="ECO:0000313" key="2">
    <source>
        <dbReference type="Proteomes" id="UP000199544"/>
    </source>
</evidence>
<dbReference type="InterPro" id="IPR050155">
    <property type="entry name" value="HAD-like_hydrolase_sf"/>
</dbReference>
<dbReference type="Gene3D" id="1.10.150.240">
    <property type="entry name" value="Putative phosphatase, domain 2"/>
    <property type="match status" value="1"/>
</dbReference>
<dbReference type="GO" id="GO:0008967">
    <property type="term" value="F:phosphoglycolate phosphatase activity"/>
    <property type="evidence" value="ECO:0007669"/>
    <property type="project" value="TreeGrafter"/>
</dbReference>
<dbReference type="SFLD" id="SFLDS00003">
    <property type="entry name" value="Haloacid_Dehalogenase"/>
    <property type="match status" value="1"/>
</dbReference>
<dbReference type="Gene3D" id="3.40.50.1000">
    <property type="entry name" value="HAD superfamily/HAD-like"/>
    <property type="match status" value="1"/>
</dbReference>
<dbReference type="GO" id="GO:0006281">
    <property type="term" value="P:DNA repair"/>
    <property type="evidence" value="ECO:0007669"/>
    <property type="project" value="TreeGrafter"/>
</dbReference>
<dbReference type="SFLD" id="SFLDG01129">
    <property type="entry name" value="C1.5:_HAD__Beta-PGM__Phosphata"/>
    <property type="match status" value="1"/>
</dbReference>
<dbReference type="OrthoDB" id="9792518at2"/>
<reference evidence="2" key="1">
    <citation type="submission" date="2016-10" db="EMBL/GenBank/DDBJ databases">
        <authorList>
            <person name="Varghese N."/>
            <person name="Submissions S."/>
        </authorList>
    </citation>
    <scope>NUCLEOTIDE SEQUENCE [LARGE SCALE GENOMIC DNA]</scope>
    <source>
        <strain evidence="2">CGMCC 1.6854</strain>
    </source>
</reference>
<dbReference type="InterPro" id="IPR006439">
    <property type="entry name" value="HAD-SF_hydro_IA"/>
</dbReference>
<proteinExistence type="predicted"/>
<dbReference type="SUPFAM" id="SSF56784">
    <property type="entry name" value="HAD-like"/>
    <property type="match status" value="1"/>
</dbReference>
<dbReference type="Pfam" id="PF13419">
    <property type="entry name" value="HAD_2"/>
    <property type="match status" value="1"/>
</dbReference>
<dbReference type="InterPro" id="IPR036412">
    <property type="entry name" value="HAD-like_sf"/>
</dbReference>
<dbReference type="NCBIfam" id="TIGR01509">
    <property type="entry name" value="HAD-SF-IA-v3"/>
    <property type="match status" value="1"/>
</dbReference>
<gene>
    <name evidence="1" type="ORF">SAMN04488137_3570</name>
</gene>
<organism evidence="1 2">
    <name type="scientific">Fictibacillus solisalsi</name>
    <dbReference type="NCBI Taxonomy" id="459525"/>
    <lineage>
        <taxon>Bacteria</taxon>
        <taxon>Bacillati</taxon>
        <taxon>Bacillota</taxon>
        <taxon>Bacilli</taxon>
        <taxon>Bacillales</taxon>
        <taxon>Fictibacillaceae</taxon>
        <taxon>Fictibacillus</taxon>
    </lineage>
</organism>
<dbReference type="NCBIfam" id="TIGR01549">
    <property type="entry name" value="HAD-SF-IA-v1"/>
    <property type="match status" value="1"/>
</dbReference>
<dbReference type="Proteomes" id="UP000199544">
    <property type="component" value="Unassembled WGS sequence"/>
</dbReference>